<evidence type="ECO:0000313" key="3">
    <source>
        <dbReference type="Proteomes" id="UP000265520"/>
    </source>
</evidence>
<reference evidence="2 3" key="1">
    <citation type="journal article" date="2018" name="Front. Plant Sci.">
        <title>Red Clover (Trifolium pratense) and Zigzag Clover (T. medium) - A Picture of Genomic Similarities and Differences.</title>
        <authorList>
            <person name="Dluhosova J."/>
            <person name="Istvanek J."/>
            <person name="Nedelnik J."/>
            <person name="Repkova J."/>
        </authorList>
    </citation>
    <scope>NUCLEOTIDE SEQUENCE [LARGE SCALE GENOMIC DNA]</scope>
    <source>
        <strain evidence="3">cv. 10/8</strain>
        <tissue evidence="2">Leaf</tissue>
    </source>
</reference>
<comment type="caution">
    <text evidence="2">The sequence shown here is derived from an EMBL/GenBank/DDBJ whole genome shotgun (WGS) entry which is preliminary data.</text>
</comment>
<organism evidence="2 3">
    <name type="scientific">Trifolium medium</name>
    <dbReference type="NCBI Taxonomy" id="97028"/>
    <lineage>
        <taxon>Eukaryota</taxon>
        <taxon>Viridiplantae</taxon>
        <taxon>Streptophyta</taxon>
        <taxon>Embryophyta</taxon>
        <taxon>Tracheophyta</taxon>
        <taxon>Spermatophyta</taxon>
        <taxon>Magnoliopsida</taxon>
        <taxon>eudicotyledons</taxon>
        <taxon>Gunneridae</taxon>
        <taxon>Pentapetalae</taxon>
        <taxon>rosids</taxon>
        <taxon>fabids</taxon>
        <taxon>Fabales</taxon>
        <taxon>Fabaceae</taxon>
        <taxon>Papilionoideae</taxon>
        <taxon>50 kb inversion clade</taxon>
        <taxon>NPAAA clade</taxon>
        <taxon>Hologalegina</taxon>
        <taxon>IRL clade</taxon>
        <taxon>Trifolieae</taxon>
        <taxon>Trifolium</taxon>
    </lineage>
</organism>
<keyword evidence="3" id="KW-1185">Reference proteome</keyword>
<dbReference type="EMBL" id="LXQA010111708">
    <property type="protein sequence ID" value="MCI18766.1"/>
    <property type="molecule type" value="Genomic_DNA"/>
</dbReference>
<evidence type="ECO:0000313" key="2">
    <source>
        <dbReference type="EMBL" id="MCI18766.1"/>
    </source>
</evidence>
<accession>A0A392Q5E3</accession>
<protein>
    <submittedName>
        <fullName evidence="2">Uncharacterized protein</fullName>
    </submittedName>
</protein>
<gene>
    <name evidence="2" type="ORF">A2U01_0039921</name>
</gene>
<dbReference type="Proteomes" id="UP000265520">
    <property type="component" value="Unassembled WGS sequence"/>
</dbReference>
<keyword evidence="1" id="KW-1133">Transmembrane helix</keyword>
<name>A0A392Q5E3_9FABA</name>
<sequence>MGRSLLIRDRELASSGIFLGRVMSGGLETAEHPSKNEIRGGFLLGGICFGIFIGVPLIYGAFVFVVFLLQVSARLV</sequence>
<proteinExistence type="predicted"/>
<keyword evidence="1" id="KW-0812">Transmembrane</keyword>
<dbReference type="AlphaFoldDB" id="A0A392Q5E3"/>
<evidence type="ECO:0000256" key="1">
    <source>
        <dbReference type="SAM" id="Phobius"/>
    </source>
</evidence>
<feature type="transmembrane region" description="Helical" evidence="1">
    <location>
        <begin position="42"/>
        <end position="69"/>
    </location>
</feature>
<keyword evidence="1" id="KW-0472">Membrane</keyword>